<feature type="compositionally biased region" description="Polar residues" evidence="1">
    <location>
        <begin position="7"/>
        <end position="28"/>
    </location>
</feature>
<dbReference type="EMBL" id="JAFNEN010000064">
    <property type="protein sequence ID" value="KAG8196734.1"/>
    <property type="molecule type" value="Genomic_DNA"/>
</dbReference>
<feature type="compositionally biased region" description="Basic and acidic residues" evidence="1">
    <location>
        <begin position="45"/>
        <end position="59"/>
    </location>
</feature>
<evidence type="ECO:0000313" key="2">
    <source>
        <dbReference type="EMBL" id="KAG8196734.1"/>
    </source>
</evidence>
<dbReference type="AlphaFoldDB" id="A0AAV6VLF3"/>
<evidence type="ECO:0000256" key="1">
    <source>
        <dbReference type="SAM" id="MobiDB-lite"/>
    </source>
</evidence>
<comment type="caution">
    <text evidence="2">The sequence shown here is derived from an EMBL/GenBank/DDBJ whole genome shotgun (WGS) entry which is preliminary data.</text>
</comment>
<keyword evidence="3" id="KW-1185">Reference proteome</keyword>
<organism evidence="2 3">
    <name type="scientific">Oedothorax gibbosus</name>
    <dbReference type="NCBI Taxonomy" id="931172"/>
    <lineage>
        <taxon>Eukaryota</taxon>
        <taxon>Metazoa</taxon>
        <taxon>Ecdysozoa</taxon>
        <taxon>Arthropoda</taxon>
        <taxon>Chelicerata</taxon>
        <taxon>Arachnida</taxon>
        <taxon>Araneae</taxon>
        <taxon>Araneomorphae</taxon>
        <taxon>Entelegynae</taxon>
        <taxon>Araneoidea</taxon>
        <taxon>Linyphiidae</taxon>
        <taxon>Erigoninae</taxon>
        <taxon>Oedothorax</taxon>
    </lineage>
</organism>
<gene>
    <name evidence="2" type="ORF">JTE90_014470</name>
</gene>
<evidence type="ECO:0000313" key="3">
    <source>
        <dbReference type="Proteomes" id="UP000827092"/>
    </source>
</evidence>
<name>A0AAV6VLF3_9ARAC</name>
<feature type="compositionally biased region" description="Basic residues" evidence="1">
    <location>
        <begin position="31"/>
        <end position="44"/>
    </location>
</feature>
<reference evidence="2 3" key="1">
    <citation type="journal article" date="2022" name="Nat. Ecol. Evol.">
        <title>A masculinizing supergene underlies an exaggerated male reproductive morph in a spider.</title>
        <authorList>
            <person name="Hendrickx F."/>
            <person name="De Corte Z."/>
            <person name="Sonet G."/>
            <person name="Van Belleghem S.M."/>
            <person name="Kostlbacher S."/>
            <person name="Vangestel C."/>
        </authorList>
    </citation>
    <scope>NUCLEOTIDE SEQUENCE [LARGE SCALE GENOMIC DNA]</scope>
    <source>
        <strain evidence="2">W744_W776</strain>
    </source>
</reference>
<dbReference type="Proteomes" id="UP000827092">
    <property type="component" value="Unassembled WGS sequence"/>
</dbReference>
<proteinExistence type="predicted"/>
<sequence length="80" mass="9146">MDKNKQKQQITHGQEPAATTINSNQAAATRTLRKSTHNNRRRIRPKEMRPEERKQRDLPGKQNTSSLVRGQRSLCGGDHT</sequence>
<protein>
    <submittedName>
        <fullName evidence="2">Uncharacterized protein</fullName>
    </submittedName>
</protein>
<accession>A0AAV6VLF3</accession>
<feature type="region of interest" description="Disordered" evidence="1">
    <location>
        <begin position="1"/>
        <end position="80"/>
    </location>
</feature>